<dbReference type="EMBL" id="JBHRTR010000031">
    <property type="protein sequence ID" value="MFC3229120.1"/>
    <property type="molecule type" value="Genomic_DNA"/>
</dbReference>
<comment type="caution">
    <text evidence="7">The sequence shown here is derived from an EMBL/GenBank/DDBJ whole genome shotgun (WGS) entry which is preliminary data.</text>
</comment>
<evidence type="ECO:0000313" key="7">
    <source>
        <dbReference type="EMBL" id="MFC3229120.1"/>
    </source>
</evidence>
<evidence type="ECO:0000256" key="4">
    <source>
        <dbReference type="SAM" id="MobiDB-lite"/>
    </source>
</evidence>
<evidence type="ECO:0000259" key="6">
    <source>
        <dbReference type="Pfam" id="PF01464"/>
    </source>
</evidence>
<accession>A0ABV7L372</accession>
<dbReference type="Proteomes" id="UP001595528">
    <property type="component" value="Unassembled WGS sequence"/>
</dbReference>
<dbReference type="Gene3D" id="1.25.20.10">
    <property type="entry name" value="Bacterial muramidases"/>
    <property type="match status" value="1"/>
</dbReference>
<comment type="similarity">
    <text evidence="1">Belongs to the transglycosylase Slt family.</text>
</comment>
<dbReference type="InterPro" id="IPR008939">
    <property type="entry name" value="Lytic_TGlycosylase_superhlx_U"/>
</dbReference>
<evidence type="ECO:0000256" key="5">
    <source>
        <dbReference type="SAM" id="SignalP"/>
    </source>
</evidence>
<reference evidence="8" key="1">
    <citation type="journal article" date="2019" name="Int. J. Syst. Evol. Microbiol.">
        <title>The Global Catalogue of Microorganisms (GCM) 10K type strain sequencing project: providing services to taxonomists for standard genome sequencing and annotation.</title>
        <authorList>
            <consortium name="The Broad Institute Genomics Platform"/>
            <consortium name="The Broad Institute Genome Sequencing Center for Infectious Disease"/>
            <person name="Wu L."/>
            <person name="Ma J."/>
        </authorList>
    </citation>
    <scope>NUCLEOTIDE SEQUENCE [LARGE SCALE GENOMIC DNA]</scope>
    <source>
        <strain evidence="8">KCTC 42964</strain>
    </source>
</reference>
<dbReference type="PANTHER" id="PTHR37423">
    <property type="entry name" value="SOLUBLE LYTIC MUREIN TRANSGLYCOSYLASE-RELATED"/>
    <property type="match status" value="1"/>
</dbReference>
<protein>
    <submittedName>
        <fullName evidence="7">Transglycosylase SLT domain-containing protein</fullName>
    </submittedName>
</protein>
<evidence type="ECO:0000256" key="1">
    <source>
        <dbReference type="ARBA" id="ARBA00007734"/>
    </source>
</evidence>
<keyword evidence="8" id="KW-1185">Reference proteome</keyword>
<dbReference type="InterPro" id="IPR023346">
    <property type="entry name" value="Lysozyme-like_dom_sf"/>
</dbReference>
<sequence length="722" mass="80298">MTENMTFPYLTAPSLSAAARRLCLLALALAAGLPAALGGPAQAAVPQPAPGVLADGQMPGAAVPVTTAPTPRPRPADAPLRARTAQYTAAGNRISGDRPNPLEARAAFAAVDARRWAEALAAAKRSGSAALVDYVTWYRFTRENSGATFGQIAAFVDAHPEWPWQITLRTRAEQAIDGSTDPRQMIAWFDRHPPVSGIGMIHYGAALIDAGRTNDGTLWVRRGWREGEFDAKDEQRILQVHGSRLREGDHVARLDRQLWDRDSAAATRTMRYVNPGYQALAKARMALYRDAGNVNELIAQVPPLLRKDPGLTYERLRWRRRHGHEDGVREILESPPDELGQENRWWRLREAEVRDALDRGDPKAAYDLAARHGQTDGASYAEAQWLAGWIALRFLKDPAKAVNHFLPMFQKVNYPISKARGAYWVARAAAALGEDVRARQWYAEAALHPTTYYGQLARIALGEAGPMQLPATQRISPEQERAFFSDRRVQVVLALSNVDQDWRARPFVLSLMEDAQTALQYNLVVHLSEMIGRSELSVRAAKAASQNGYIEVTGGYPVLQDLVSASRGVEPALVHAISRQESEFRTDAVSHAGARGIMQLMPATAKEVARAMQLAYDTGRLTRDRAYNAQLGAFHMKDLLRRWNDHYVLAIAAYNAGSGRVQQWIAEYGDPRSQEIDVIDWVEKIPFSETRNYVQRVLEGLQVYRTLMGEARLQLADDLRVR</sequence>
<dbReference type="CDD" id="cd13401">
    <property type="entry name" value="Slt70-like"/>
    <property type="match status" value="1"/>
</dbReference>
<gene>
    <name evidence="7" type="ORF">ACFOGJ_17875</name>
</gene>
<dbReference type="Gene3D" id="1.10.530.10">
    <property type="match status" value="1"/>
</dbReference>
<dbReference type="Pfam" id="PF01464">
    <property type="entry name" value="SLT"/>
    <property type="match status" value="1"/>
</dbReference>
<evidence type="ECO:0000256" key="2">
    <source>
        <dbReference type="ARBA" id="ARBA00009387"/>
    </source>
</evidence>
<dbReference type="SUPFAM" id="SSF48435">
    <property type="entry name" value="Bacterial muramidases"/>
    <property type="match status" value="1"/>
</dbReference>
<feature type="signal peptide" evidence="5">
    <location>
        <begin position="1"/>
        <end position="43"/>
    </location>
</feature>
<dbReference type="PANTHER" id="PTHR37423:SF2">
    <property type="entry name" value="MEMBRANE-BOUND LYTIC MUREIN TRANSGLYCOSYLASE C"/>
    <property type="match status" value="1"/>
</dbReference>
<proteinExistence type="inferred from homology"/>
<evidence type="ECO:0000256" key="3">
    <source>
        <dbReference type="ARBA" id="ARBA00022729"/>
    </source>
</evidence>
<feature type="domain" description="Transglycosylase SLT" evidence="6">
    <location>
        <begin position="566"/>
        <end position="672"/>
    </location>
</feature>
<evidence type="ECO:0000313" key="8">
    <source>
        <dbReference type="Proteomes" id="UP001595528"/>
    </source>
</evidence>
<dbReference type="SUPFAM" id="SSF53955">
    <property type="entry name" value="Lysozyme-like"/>
    <property type="match status" value="1"/>
</dbReference>
<feature type="chain" id="PRO_5045534130" evidence="5">
    <location>
        <begin position="44"/>
        <end position="722"/>
    </location>
</feature>
<keyword evidence="3 5" id="KW-0732">Signal</keyword>
<dbReference type="InterPro" id="IPR008258">
    <property type="entry name" value="Transglycosylase_SLT_dom_1"/>
</dbReference>
<name>A0ABV7L372_9PROT</name>
<organism evidence="7 8">
    <name type="scientific">Marinibaculum pumilum</name>
    <dbReference type="NCBI Taxonomy" id="1766165"/>
    <lineage>
        <taxon>Bacteria</taxon>
        <taxon>Pseudomonadati</taxon>
        <taxon>Pseudomonadota</taxon>
        <taxon>Alphaproteobacteria</taxon>
        <taxon>Rhodospirillales</taxon>
        <taxon>Rhodospirillaceae</taxon>
        <taxon>Marinibaculum</taxon>
    </lineage>
</organism>
<feature type="compositionally biased region" description="Low complexity" evidence="4">
    <location>
        <begin position="40"/>
        <end position="69"/>
    </location>
</feature>
<comment type="similarity">
    <text evidence="2">Belongs to the virb1 family.</text>
</comment>
<feature type="region of interest" description="Disordered" evidence="4">
    <location>
        <begin position="40"/>
        <end position="80"/>
    </location>
</feature>